<sequence>MSISIDDIWDTPLDSTPPRARKDVLASEANSNTLSRPFPAKRRRTTLFLSSDSENDAPSTSKNVRESQPPPQPTQKDKQRALIDALFDDLDGEDDDGGFKELAPAPSIDEMRRRAQATQRNRTRIPMSTPHQVMPSSSPERDMGPEETEEGGKGGGKGKKGEDGVKKKKPIAKLDETRLIGDSGFPALIKQTKEFKPRGKGHELSDLNRALGIYQFWTHKMYPKGTFHDNVQRIERLCHSKRMQNHLGMWRDAAKGLVNGRRPEDLEPLGDPADSDSDESDREQEQPTIPDISASANARSSSPPTRPPSSASERPSSAAPNGDDDFDIDEMIREDEERQRREEIARAGNSNSMSHNAPQPGPSRAPPQAEPDEDQEMWEQLDGGVDDEMTIQPPPQNQRRGDDVEDEEMWDLVREMEESTTTPSVPKATTAVSVPGNTDPEIATAQESTQAQKPPPPATNDEGWDEMYL</sequence>
<protein>
    <submittedName>
        <fullName evidence="1">Replication fork protection component Swi3-domain-containing protein</fullName>
    </submittedName>
</protein>
<accession>A0ACB8UHD4</accession>
<keyword evidence="2" id="KW-1185">Reference proteome</keyword>
<gene>
    <name evidence="1" type="ORF">BDY19DRAFT_918373</name>
</gene>
<organism evidence="1 2">
    <name type="scientific">Irpex rosettiformis</name>
    <dbReference type="NCBI Taxonomy" id="378272"/>
    <lineage>
        <taxon>Eukaryota</taxon>
        <taxon>Fungi</taxon>
        <taxon>Dikarya</taxon>
        <taxon>Basidiomycota</taxon>
        <taxon>Agaricomycotina</taxon>
        <taxon>Agaricomycetes</taxon>
        <taxon>Polyporales</taxon>
        <taxon>Irpicaceae</taxon>
        <taxon>Irpex</taxon>
    </lineage>
</organism>
<dbReference type="EMBL" id="MU274901">
    <property type="protein sequence ID" value="KAI0093695.1"/>
    <property type="molecule type" value="Genomic_DNA"/>
</dbReference>
<dbReference type="Proteomes" id="UP001055072">
    <property type="component" value="Unassembled WGS sequence"/>
</dbReference>
<reference evidence="1" key="1">
    <citation type="journal article" date="2021" name="Environ. Microbiol.">
        <title>Gene family expansions and transcriptome signatures uncover fungal adaptations to wood decay.</title>
        <authorList>
            <person name="Hage H."/>
            <person name="Miyauchi S."/>
            <person name="Viragh M."/>
            <person name="Drula E."/>
            <person name="Min B."/>
            <person name="Chaduli D."/>
            <person name="Navarro D."/>
            <person name="Favel A."/>
            <person name="Norest M."/>
            <person name="Lesage-Meessen L."/>
            <person name="Balint B."/>
            <person name="Merenyi Z."/>
            <person name="de Eugenio L."/>
            <person name="Morin E."/>
            <person name="Martinez A.T."/>
            <person name="Baldrian P."/>
            <person name="Stursova M."/>
            <person name="Martinez M.J."/>
            <person name="Novotny C."/>
            <person name="Magnuson J.K."/>
            <person name="Spatafora J.W."/>
            <person name="Maurice S."/>
            <person name="Pangilinan J."/>
            <person name="Andreopoulos W."/>
            <person name="LaButti K."/>
            <person name="Hundley H."/>
            <person name="Na H."/>
            <person name="Kuo A."/>
            <person name="Barry K."/>
            <person name="Lipzen A."/>
            <person name="Henrissat B."/>
            <person name="Riley R."/>
            <person name="Ahrendt S."/>
            <person name="Nagy L.G."/>
            <person name="Grigoriev I.V."/>
            <person name="Martin F."/>
            <person name="Rosso M.N."/>
        </authorList>
    </citation>
    <scope>NUCLEOTIDE SEQUENCE</scope>
    <source>
        <strain evidence="1">CBS 384.51</strain>
    </source>
</reference>
<proteinExistence type="predicted"/>
<evidence type="ECO:0000313" key="1">
    <source>
        <dbReference type="EMBL" id="KAI0093695.1"/>
    </source>
</evidence>
<name>A0ACB8UHD4_9APHY</name>
<comment type="caution">
    <text evidence="1">The sequence shown here is derived from an EMBL/GenBank/DDBJ whole genome shotgun (WGS) entry which is preliminary data.</text>
</comment>
<evidence type="ECO:0000313" key="2">
    <source>
        <dbReference type="Proteomes" id="UP001055072"/>
    </source>
</evidence>